<dbReference type="PANTHER" id="PTHR40866">
    <property type="entry name" value="BED-TYPE DOMAIN-CONTAINING PROTEIN"/>
    <property type="match status" value="1"/>
</dbReference>
<dbReference type="VEuPathDB" id="FungiDB:PC110_g2256"/>
<accession>A0A329T124</accession>
<dbReference type="Proteomes" id="UP000760860">
    <property type="component" value="Unassembled WGS sequence"/>
</dbReference>
<dbReference type="Proteomes" id="UP000697107">
    <property type="component" value="Unassembled WGS sequence"/>
</dbReference>
<reference evidence="5 6" key="1">
    <citation type="submission" date="2018-01" db="EMBL/GenBank/DDBJ databases">
        <title>Draft genome of the strawberry crown rot pathogen Phytophthora cactorum.</title>
        <authorList>
            <person name="Armitage A.D."/>
            <person name="Lysoe E."/>
            <person name="Nellist C.F."/>
            <person name="Harrison R.J."/>
            <person name="Brurberg M.B."/>
        </authorList>
    </citation>
    <scope>NUCLEOTIDE SEQUENCE [LARGE SCALE GENOMIC DNA]</scope>
    <source>
        <strain evidence="5 6">10300</strain>
    </source>
</reference>
<sequence length="161" mass="18394">MSHLGSVHPTHDEEYEQFQRRNLTSLEVFGFANETTTNMYDWLRWIVERNLPLSEVENPLTRQLVRMRPTSAITLKTYMERVAGRVGNTIAKEMGALFGIMWDSWSSGTYHYVAVVTVYAGSNGRVERVIALSPTVDGQTAGVKLSLLKPFLPSTTRLWRW</sequence>
<dbReference type="AlphaFoldDB" id="A0A329T124"/>
<evidence type="ECO:0000313" key="1">
    <source>
        <dbReference type="EMBL" id="KAG2817658.1"/>
    </source>
</evidence>
<reference evidence="1" key="2">
    <citation type="submission" date="2018-10" db="EMBL/GenBank/DDBJ databases">
        <title>Effector identification in a new, highly contiguous assembly of the strawberry crown rot pathogen Phytophthora cactorum.</title>
        <authorList>
            <person name="Armitage A.D."/>
            <person name="Nellist C.F."/>
            <person name="Bates H."/>
            <person name="Vickerstaff R.J."/>
            <person name="Harrison R.J."/>
        </authorList>
    </citation>
    <scope>NUCLEOTIDE SEQUENCE</scope>
    <source>
        <strain evidence="1">15-7</strain>
        <strain evidence="2">4032</strain>
        <strain evidence="3">P415</strain>
        <strain evidence="4">P421</strain>
    </source>
</reference>
<dbReference type="EMBL" id="MJFZ01000028">
    <property type="protein sequence ID" value="RAW41602.1"/>
    <property type="molecule type" value="Genomic_DNA"/>
</dbReference>
<dbReference type="Proteomes" id="UP000251314">
    <property type="component" value="Unassembled WGS sequence"/>
</dbReference>
<dbReference type="EMBL" id="RCMG01001918">
    <property type="protein sequence ID" value="KAG2817658.1"/>
    <property type="molecule type" value="Genomic_DNA"/>
</dbReference>
<evidence type="ECO:0000313" key="4">
    <source>
        <dbReference type="EMBL" id="KAG3212103.1"/>
    </source>
</evidence>
<name>A0A329T124_9STRA</name>
<gene>
    <name evidence="5" type="ORF">PC110_g2256</name>
    <name evidence="1" type="ORF">PC113_g22946</name>
    <name evidence="2" type="ORF">PC115_g20498</name>
    <name evidence="3" type="ORF">PC118_g19500</name>
    <name evidence="4" type="ORF">PC129_g16933</name>
</gene>
<organism evidence="5 6">
    <name type="scientific">Phytophthora cactorum</name>
    <dbReference type="NCBI Taxonomy" id="29920"/>
    <lineage>
        <taxon>Eukaryota</taxon>
        <taxon>Sar</taxon>
        <taxon>Stramenopiles</taxon>
        <taxon>Oomycota</taxon>
        <taxon>Peronosporomycetes</taxon>
        <taxon>Peronosporales</taxon>
        <taxon>Peronosporaceae</taxon>
        <taxon>Phytophthora</taxon>
    </lineage>
</organism>
<dbReference type="PANTHER" id="PTHR40866:SF1">
    <property type="entry name" value="BED-TYPE DOMAIN-CONTAINING PROTEIN"/>
    <property type="match status" value="1"/>
</dbReference>
<keyword evidence="6" id="KW-1185">Reference proteome</keyword>
<comment type="caution">
    <text evidence="5">The sequence shown here is derived from an EMBL/GenBank/DDBJ whole genome shotgun (WGS) entry which is preliminary data.</text>
</comment>
<protein>
    <submittedName>
        <fullName evidence="5">Uncharacterized protein</fullName>
    </submittedName>
</protein>
<evidence type="ECO:0000313" key="3">
    <source>
        <dbReference type="EMBL" id="KAG2965854.1"/>
    </source>
</evidence>
<dbReference type="EMBL" id="RCML01001067">
    <property type="protein sequence ID" value="KAG2965854.1"/>
    <property type="molecule type" value="Genomic_DNA"/>
</dbReference>
<evidence type="ECO:0000313" key="5">
    <source>
        <dbReference type="EMBL" id="RAW41602.1"/>
    </source>
</evidence>
<dbReference type="EMBL" id="RCMI01001300">
    <property type="protein sequence ID" value="KAG2886998.1"/>
    <property type="molecule type" value="Genomic_DNA"/>
</dbReference>
<proteinExistence type="predicted"/>
<dbReference type="EMBL" id="RCMV01000877">
    <property type="protein sequence ID" value="KAG3212103.1"/>
    <property type="molecule type" value="Genomic_DNA"/>
</dbReference>
<dbReference type="OrthoDB" id="99587at2759"/>
<evidence type="ECO:0000313" key="6">
    <source>
        <dbReference type="Proteomes" id="UP000251314"/>
    </source>
</evidence>
<dbReference type="Proteomes" id="UP000774804">
    <property type="component" value="Unassembled WGS sequence"/>
</dbReference>
<evidence type="ECO:0000313" key="2">
    <source>
        <dbReference type="EMBL" id="KAG2886998.1"/>
    </source>
</evidence>
<dbReference type="Proteomes" id="UP000735874">
    <property type="component" value="Unassembled WGS sequence"/>
</dbReference>